<dbReference type="EMBL" id="FRAC01000024">
    <property type="protein sequence ID" value="SHL15529.1"/>
    <property type="molecule type" value="Genomic_DNA"/>
</dbReference>
<evidence type="ECO:0000259" key="2">
    <source>
        <dbReference type="Pfam" id="PF13739"/>
    </source>
</evidence>
<protein>
    <recommendedName>
        <fullName evidence="2">Deacetylase PdaC domain-containing protein</fullName>
    </recommendedName>
</protein>
<feature type="chain" id="PRO_5012884193" description="Deacetylase PdaC domain-containing protein" evidence="1">
    <location>
        <begin position="30"/>
        <end position="241"/>
    </location>
</feature>
<keyword evidence="4" id="KW-1185">Reference proteome</keyword>
<dbReference type="RefSeq" id="WP_073278937.1">
    <property type="nucleotide sequence ID" value="NZ_FRAC01000024.1"/>
</dbReference>
<gene>
    <name evidence="3" type="ORF">SAMN02745136_04234</name>
</gene>
<dbReference type="Gene3D" id="3.30.565.40">
    <property type="entry name" value="Fervidobacterium nodosum Rt17-B1 like"/>
    <property type="match status" value="1"/>
</dbReference>
<dbReference type="InterPro" id="IPR025303">
    <property type="entry name" value="PdaC"/>
</dbReference>
<dbReference type="Proteomes" id="UP000184386">
    <property type="component" value="Unassembled WGS sequence"/>
</dbReference>
<name>A0A1M6YC54_9FIRM</name>
<evidence type="ECO:0000256" key="1">
    <source>
        <dbReference type="SAM" id="SignalP"/>
    </source>
</evidence>
<feature type="domain" description="Deacetylase PdaC" evidence="2">
    <location>
        <begin position="59"/>
        <end position="142"/>
    </location>
</feature>
<evidence type="ECO:0000313" key="3">
    <source>
        <dbReference type="EMBL" id="SHL15529.1"/>
    </source>
</evidence>
<proteinExistence type="predicted"/>
<organism evidence="3 4">
    <name type="scientific">Anaerocolumna jejuensis DSM 15929</name>
    <dbReference type="NCBI Taxonomy" id="1121322"/>
    <lineage>
        <taxon>Bacteria</taxon>
        <taxon>Bacillati</taxon>
        <taxon>Bacillota</taxon>
        <taxon>Clostridia</taxon>
        <taxon>Lachnospirales</taxon>
        <taxon>Lachnospiraceae</taxon>
        <taxon>Anaerocolumna</taxon>
    </lineage>
</organism>
<dbReference type="STRING" id="1121322.SAMN02745136_04234"/>
<dbReference type="AlphaFoldDB" id="A0A1M6YC54"/>
<keyword evidence="1" id="KW-0732">Signal</keyword>
<reference evidence="3 4" key="1">
    <citation type="submission" date="2016-11" db="EMBL/GenBank/DDBJ databases">
        <authorList>
            <person name="Jaros S."/>
            <person name="Januszkiewicz K."/>
            <person name="Wedrychowicz H."/>
        </authorList>
    </citation>
    <scope>NUCLEOTIDE SEQUENCE [LARGE SCALE GENOMIC DNA]</scope>
    <source>
        <strain evidence="3 4">DSM 15929</strain>
    </source>
</reference>
<feature type="signal peptide" evidence="1">
    <location>
        <begin position="1"/>
        <end position="29"/>
    </location>
</feature>
<dbReference type="Pfam" id="PF13739">
    <property type="entry name" value="PdaC"/>
    <property type="match status" value="1"/>
</dbReference>
<sequence>MRNNKFKLLTCFLIIISILLVDTSLNAFAASVTKAEYTMKKDKVTYKDNNGKVRGIVFFQYPVIKGETGAAKKINDVLKKESKAYMQNENAETLKEYAEAAIDNNGFYSEDEQYYYKTNCNVTYNDNSIISLHMKNGWYAGGVYNQTDFGYTFDLKSGDKLELKDVASGNPTTIKNNILAAAKKYLTSNSDFDKKAYDYIRSCKLKDYKFYLSKGKVYICFESYELGRGNGWDIFSIKSKY</sequence>
<accession>A0A1M6YC54</accession>
<evidence type="ECO:0000313" key="4">
    <source>
        <dbReference type="Proteomes" id="UP000184386"/>
    </source>
</evidence>